<protein>
    <recommendedName>
        <fullName evidence="3">F-box domain-containing protein</fullName>
    </recommendedName>
</protein>
<organism evidence="1 2">
    <name type="scientific">Rhizoctonia solani</name>
    <dbReference type="NCBI Taxonomy" id="456999"/>
    <lineage>
        <taxon>Eukaryota</taxon>
        <taxon>Fungi</taxon>
        <taxon>Dikarya</taxon>
        <taxon>Basidiomycota</taxon>
        <taxon>Agaricomycotina</taxon>
        <taxon>Agaricomycetes</taxon>
        <taxon>Cantharellales</taxon>
        <taxon>Ceratobasidiaceae</taxon>
        <taxon>Rhizoctonia</taxon>
    </lineage>
</organism>
<name>A0A8H3BUL9_9AGAM</name>
<dbReference type="AlphaFoldDB" id="A0A8H3BUL9"/>
<accession>A0A8H3BUL9</accession>
<evidence type="ECO:0000313" key="1">
    <source>
        <dbReference type="EMBL" id="CAE6465072.1"/>
    </source>
</evidence>
<dbReference type="EMBL" id="CAJMWS010000816">
    <property type="protein sequence ID" value="CAE6465072.1"/>
    <property type="molecule type" value="Genomic_DNA"/>
</dbReference>
<evidence type="ECO:0008006" key="3">
    <source>
        <dbReference type="Google" id="ProtNLM"/>
    </source>
</evidence>
<sequence length="545" mass="61103">MAKYLNLSISLETNSVISFAAKSLGIDIESGLEQFHAALGQQLAQARSTLARTRNRLLSPISRLPEDLLSEIFMKAIFTHTDPPKDDSDVDISPMEYSVITVHRTLHSLLGVCSLWKNFILVRGIFWSVVPLFYSPSISMRCTQALGLGIARAGTGNLHLAASYSTTGDTIDLDILADHASRFSTCNIFAHSTPAIRSVMKKFLAPDSTKALALSQLSVRVKCHPHRRRYPSDLDYVFPQDSSEQNLFEKLAANLSVLRIRNFDIHWSKIVFSQRLTELHLQGIWCYESTVIDLLGALSVTKLRSLKFISVRTVPDDTPIARDEQIKRTVSLPSLQSLFIEDLFCETLKVILSSITSRSHKLSLFLTPKCQFPGDYSEDAVYKLLRHIPVSICSIDGHEDGRWLSIPLLKKLLESMSTLETLKINAWKFDRHYCEALTLHPESQSTSQTSSFPSLKTLCFTRVIIDDEEAFKNMLASHSGSLQRMVLGGFVCHGFDPEAGDILDLHTLEAGGPFVNWISSHVQNLELIGPTCSSPEFQEHSWHLW</sequence>
<comment type="caution">
    <text evidence="1">The sequence shown here is derived from an EMBL/GenBank/DDBJ whole genome shotgun (WGS) entry which is preliminary data.</text>
</comment>
<evidence type="ECO:0000313" key="2">
    <source>
        <dbReference type="Proteomes" id="UP000663846"/>
    </source>
</evidence>
<gene>
    <name evidence="1" type="ORF">RDB_LOCUS165682</name>
</gene>
<reference evidence="1" key="1">
    <citation type="submission" date="2021-01" db="EMBL/GenBank/DDBJ databases">
        <authorList>
            <person name="Kaushik A."/>
        </authorList>
    </citation>
    <scope>NUCLEOTIDE SEQUENCE</scope>
    <source>
        <strain evidence="1">AG1-1C</strain>
    </source>
</reference>
<dbReference type="Proteomes" id="UP000663846">
    <property type="component" value="Unassembled WGS sequence"/>
</dbReference>
<proteinExistence type="predicted"/>